<organism evidence="1 2">
    <name type="scientific">Coniophora puteana (strain RWD-64-598)</name>
    <name type="common">Brown rot fungus</name>
    <dbReference type="NCBI Taxonomy" id="741705"/>
    <lineage>
        <taxon>Eukaryota</taxon>
        <taxon>Fungi</taxon>
        <taxon>Dikarya</taxon>
        <taxon>Basidiomycota</taxon>
        <taxon>Agaricomycotina</taxon>
        <taxon>Agaricomycetes</taxon>
        <taxon>Agaricomycetidae</taxon>
        <taxon>Boletales</taxon>
        <taxon>Coniophorineae</taxon>
        <taxon>Coniophoraceae</taxon>
        <taxon>Coniophora</taxon>
    </lineage>
</organism>
<keyword evidence="2" id="KW-1185">Reference proteome</keyword>
<proteinExistence type="predicted"/>
<accession>A0A5M3N4P5</accession>
<dbReference type="AlphaFoldDB" id="A0A5M3N4P5"/>
<dbReference type="GeneID" id="19201561"/>
<dbReference type="KEGG" id="cput:CONPUDRAFT_140704"/>
<dbReference type="EMBL" id="JH711573">
    <property type="protein sequence ID" value="EIW85881.1"/>
    <property type="molecule type" value="Genomic_DNA"/>
</dbReference>
<reference evidence="2" key="1">
    <citation type="journal article" date="2012" name="Science">
        <title>The Paleozoic origin of enzymatic lignin decomposition reconstructed from 31 fungal genomes.</title>
        <authorList>
            <person name="Floudas D."/>
            <person name="Binder M."/>
            <person name="Riley R."/>
            <person name="Barry K."/>
            <person name="Blanchette R.A."/>
            <person name="Henrissat B."/>
            <person name="Martinez A.T."/>
            <person name="Otillar R."/>
            <person name="Spatafora J.W."/>
            <person name="Yadav J.S."/>
            <person name="Aerts A."/>
            <person name="Benoit I."/>
            <person name="Boyd A."/>
            <person name="Carlson A."/>
            <person name="Copeland A."/>
            <person name="Coutinho P.M."/>
            <person name="de Vries R.P."/>
            <person name="Ferreira P."/>
            <person name="Findley K."/>
            <person name="Foster B."/>
            <person name="Gaskell J."/>
            <person name="Glotzer D."/>
            <person name="Gorecki P."/>
            <person name="Heitman J."/>
            <person name="Hesse C."/>
            <person name="Hori C."/>
            <person name="Igarashi K."/>
            <person name="Jurgens J.A."/>
            <person name="Kallen N."/>
            <person name="Kersten P."/>
            <person name="Kohler A."/>
            <person name="Kuees U."/>
            <person name="Kumar T.K.A."/>
            <person name="Kuo A."/>
            <person name="LaButti K."/>
            <person name="Larrondo L.F."/>
            <person name="Lindquist E."/>
            <person name="Ling A."/>
            <person name="Lombard V."/>
            <person name="Lucas S."/>
            <person name="Lundell T."/>
            <person name="Martin R."/>
            <person name="McLaughlin D.J."/>
            <person name="Morgenstern I."/>
            <person name="Morin E."/>
            <person name="Murat C."/>
            <person name="Nagy L.G."/>
            <person name="Nolan M."/>
            <person name="Ohm R.A."/>
            <person name="Patyshakuliyeva A."/>
            <person name="Rokas A."/>
            <person name="Ruiz-Duenas F.J."/>
            <person name="Sabat G."/>
            <person name="Salamov A."/>
            <person name="Samejima M."/>
            <person name="Schmutz J."/>
            <person name="Slot J.C."/>
            <person name="St John F."/>
            <person name="Stenlid J."/>
            <person name="Sun H."/>
            <person name="Sun S."/>
            <person name="Syed K."/>
            <person name="Tsang A."/>
            <person name="Wiebenga A."/>
            <person name="Young D."/>
            <person name="Pisabarro A."/>
            <person name="Eastwood D.C."/>
            <person name="Martin F."/>
            <person name="Cullen D."/>
            <person name="Grigoriev I.V."/>
            <person name="Hibbett D.S."/>
        </authorList>
    </citation>
    <scope>NUCLEOTIDE SEQUENCE [LARGE SCALE GENOMIC DNA]</scope>
    <source>
        <strain evidence="2">RWD-64-598 SS2</strain>
    </source>
</reference>
<evidence type="ECO:0000313" key="1">
    <source>
        <dbReference type="EMBL" id="EIW85881.1"/>
    </source>
</evidence>
<evidence type="ECO:0000313" key="2">
    <source>
        <dbReference type="Proteomes" id="UP000053558"/>
    </source>
</evidence>
<protein>
    <submittedName>
        <fullName evidence="1">Uncharacterized protein</fullName>
    </submittedName>
</protein>
<dbReference type="Proteomes" id="UP000053558">
    <property type="component" value="Unassembled WGS sequence"/>
</dbReference>
<name>A0A5M3N4P5_CONPW</name>
<comment type="caution">
    <text evidence="1">The sequence shown here is derived from an EMBL/GenBank/DDBJ whole genome shotgun (WGS) entry which is preliminary data.</text>
</comment>
<gene>
    <name evidence="1" type="ORF">CONPUDRAFT_140704</name>
</gene>
<dbReference type="RefSeq" id="XP_007762877.1">
    <property type="nucleotide sequence ID" value="XM_007764687.1"/>
</dbReference>
<sequence>MDPVQNYKHDHRPSLRKKGYRLYSVLVEGSSPAINYPVQSLNATIDPQTTMLSSTAKSIKPRKSTAVRRKTSKVLKSSKHQPRVRKYIPFVLSGSYYAEEFVPIPSPKLVIVSGIGTDSKPKWQDRIAFEYPRDNEEFSKWSAVSLPDCLKGSGIRGGDQRLFQCKRRDSGDNASIYESEDIDNAETLLNINEDVQELMLEIRWPGYPNLCWSPRIPIGPPHARITRHTLATRIASQFRKLFAAVDSPNYIISDHPALMHAHSPATESEARWRLGVKGGGITFDRLSLVAVYIDDSGTMRPSLRALMDQNAPGGFAARVAAVYESKFGQGSRSS</sequence>